<name>A0ABN2YQ89_9MICC</name>
<dbReference type="RefSeq" id="WP_344363289.1">
    <property type="nucleotide sequence ID" value="NZ_BAAAQB010000014.1"/>
</dbReference>
<dbReference type="EMBL" id="BAAAQB010000014">
    <property type="protein sequence ID" value="GAA2130859.1"/>
    <property type="molecule type" value="Genomic_DNA"/>
</dbReference>
<evidence type="ECO:0000313" key="3">
    <source>
        <dbReference type="Proteomes" id="UP001500102"/>
    </source>
</evidence>
<feature type="region of interest" description="Disordered" evidence="1">
    <location>
        <begin position="28"/>
        <end position="50"/>
    </location>
</feature>
<protein>
    <submittedName>
        <fullName evidence="2">Uncharacterized protein</fullName>
    </submittedName>
</protein>
<evidence type="ECO:0000313" key="2">
    <source>
        <dbReference type="EMBL" id="GAA2130859.1"/>
    </source>
</evidence>
<comment type="caution">
    <text evidence="2">The sequence shown here is derived from an EMBL/GenBank/DDBJ whole genome shotgun (WGS) entry which is preliminary data.</text>
</comment>
<gene>
    <name evidence="2" type="ORF">GCM10009825_12130</name>
</gene>
<proteinExistence type="predicted"/>
<reference evidence="2 3" key="1">
    <citation type="journal article" date="2019" name="Int. J. Syst. Evol. Microbiol.">
        <title>The Global Catalogue of Microorganisms (GCM) 10K type strain sequencing project: providing services to taxonomists for standard genome sequencing and annotation.</title>
        <authorList>
            <consortium name="The Broad Institute Genomics Platform"/>
            <consortium name="The Broad Institute Genome Sequencing Center for Infectious Disease"/>
            <person name="Wu L."/>
            <person name="Ma J."/>
        </authorList>
    </citation>
    <scope>NUCLEOTIDE SEQUENCE [LARGE SCALE GENOMIC DNA]</scope>
    <source>
        <strain evidence="2 3">JCM 15921</strain>
    </source>
</reference>
<keyword evidence="3" id="KW-1185">Reference proteome</keyword>
<evidence type="ECO:0000256" key="1">
    <source>
        <dbReference type="SAM" id="MobiDB-lite"/>
    </source>
</evidence>
<dbReference type="Proteomes" id="UP001500102">
    <property type="component" value="Unassembled WGS sequence"/>
</dbReference>
<organism evidence="2 3">
    <name type="scientific">Arthrobacter humicola</name>
    <dbReference type="NCBI Taxonomy" id="409291"/>
    <lineage>
        <taxon>Bacteria</taxon>
        <taxon>Bacillati</taxon>
        <taxon>Actinomycetota</taxon>
        <taxon>Actinomycetes</taxon>
        <taxon>Micrococcales</taxon>
        <taxon>Micrococcaceae</taxon>
        <taxon>Arthrobacter</taxon>
    </lineage>
</organism>
<sequence length="50" mass="5465">MADEIRMTEEDTVAPGASQLEDVLELSRLTAGPRTGPVDYPVEDHRLGEP</sequence>
<accession>A0ABN2YQ89</accession>